<keyword evidence="1" id="KW-0472">Membrane</keyword>
<feature type="transmembrane region" description="Helical" evidence="1">
    <location>
        <begin position="142"/>
        <end position="166"/>
    </location>
</feature>
<keyword evidence="1" id="KW-0812">Transmembrane</keyword>
<sequence length="454" mass="48372">MLSGRLLAGYRNLVASYAFLPGLLIGAGTLLAAALTAVDTFYEPDWMGPLSAVFGPTTAEGARSLLSTVGGSMLSVAGIVFSVTLAAIVFASGQYGPHVLPQYRRDKLAQATLGVMLGVFAYCMTALYSVQAGEDAFVPRLAVFGALVLSAVGLSMLIAFISHMLVMLHVSNVVGRIGNQAAALLAQDLPCDDADARHEPRPGHEADFLTKDGDPLVRAEGAGYVLTVGTDRLVAVATRQDLRADLLVRPGDYVTPRTPLLRVAPTLEEGVADEFRGAFAYGRRRTPDEDTAFTLDELCAIGLRALSPGVNDPFTATDVVHQMMRLVERAARGRQVGAVHRDEDGTPRLRRPVLTFGDVVRLTLERIGPDAAGNVTVTPELIAVYDGLLSEIPEGAEADRLRRSARAFRALCEEKLPIRAAREEALSALDRILARGHTAPAAAQVARLKAGRPS</sequence>
<feature type="transmembrane region" description="Helical" evidence="1">
    <location>
        <begin position="108"/>
        <end position="130"/>
    </location>
</feature>
<evidence type="ECO:0000313" key="2">
    <source>
        <dbReference type="EMBL" id="MBB4659411.1"/>
    </source>
</evidence>
<proteinExistence type="predicted"/>
<dbReference type="EMBL" id="JACHOB010000004">
    <property type="protein sequence ID" value="MBB4659411.1"/>
    <property type="molecule type" value="Genomic_DNA"/>
</dbReference>
<protein>
    <submittedName>
        <fullName evidence="2">Putative membrane protein</fullName>
    </submittedName>
</protein>
<dbReference type="Proteomes" id="UP000563524">
    <property type="component" value="Unassembled WGS sequence"/>
</dbReference>
<keyword evidence="3" id="KW-1185">Reference proteome</keyword>
<evidence type="ECO:0000313" key="3">
    <source>
        <dbReference type="Proteomes" id="UP000563524"/>
    </source>
</evidence>
<name>A0A840I552_9PROT</name>
<dbReference type="InterPro" id="IPR018723">
    <property type="entry name" value="DUF2254_membrane"/>
</dbReference>
<keyword evidence="1" id="KW-1133">Transmembrane helix</keyword>
<reference evidence="2 3" key="1">
    <citation type="submission" date="2020-08" db="EMBL/GenBank/DDBJ databases">
        <title>Genomic Encyclopedia of Type Strains, Phase IV (KMG-IV): sequencing the most valuable type-strain genomes for metagenomic binning, comparative biology and taxonomic classification.</title>
        <authorList>
            <person name="Goeker M."/>
        </authorList>
    </citation>
    <scope>NUCLEOTIDE SEQUENCE [LARGE SCALE GENOMIC DNA]</scope>
    <source>
        <strain evidence="2 3">DSM 102850</strain>
    </source>
</reference>
<organism evidence="2 3">
    <name type="scientific">Parvularcula dongshanensis</name>
    <dbReference type="NCBI Taxonomy" id="1173995"/>
    <lineage>
        <taxon>Bacteria</taxon>
        <taxon>Pseudomonadati</taxon>
        <taxon>Pseudomonadota</taxon>
        <taxon>Alphaproteobacteria</taxon>
        <taxon>Parvularculales</taxon>
        <taxon>Parvularculaceae</taxon>
        <taxon>Parvularcula</taxon>
    </lineage>
</organism>
<evidence type="ECO:0000256" key="1">
    <source>
        <dbReference type="SAM" id="Phobius"/>
    </source>
</evidence>
<feature type="transmembrane region" description="Helical" evidence="1">
    <location>
        <begin position="73"/>
        <end position="96"/>
    </location>
</feature>
<gene>
    <name evidence="2" type="ORF">GGQ59_001948</name>
</gene>
<accession>A0A840I552</accession>
<feature type="transmembrane region" description="Helical" evidence="1">
    <location>
        <begin position="12"/>
        <end position="38"/>
    </location>
</feature>
<dbReference type="AlphaFoldDB" id="A0A840I552"/>
<dbReference type="RefSeq" id="WP_183818000.1">
    <property type="nucleotide sequence ID" value="NZ_JACHOB010000004.1"/>
</dbReference>
<comment type="caution">
    <text evidence="2">The sequence shown here is derived from an EMBL/GenBank/DDBJ whole genome shotgun (WGS) entry which is preliminary data.</text>
</comment>
<dbReference type="Pfam" id="PF10011">
    <property type="entry name" value="DUF2254"/>
    <property type="match status" value="1"/>
</dbReference>